<keyword evidence="2" id="KW-1185">Reference proteome</keyword>
<comment type="caution">
    <text evidence="1">The sequence shown here is derived from an EMBL/GenBank/DDBJ whole genome shotgun (WGS) entry which is preliminary data.</text>
</comment>
<dbReference type="InterPro" id="IPR012341">
    <property type="entry name" value="6hp_glycosidase-like_sf"/>
</dbReference>
<organism evidence="1 2">
    <name type="scientific">Caryophanon tenue</name>
    <dbReference type="NCBI Taxonomy" id="33978"/>
    <lineage>
        <taxon>Bacteria</taxon>
        <taxon>Bacillati</taxon>
        <taxon>Bacillota</taxon>
        <taxon>Bacilli</taxon>
        <taxon>Bacillales</taxon>
        <taxon>Caryophanaceae</taxon>
        <taxon>Caryophanon</taxon>
    </lineage>
</organism>
<dbReference type="EMBL" id="MASJ01000014">
    <property type="protein sequence ID" value="OCS85419.1"/>
    <property type="molecule type" value="Genomic_DNA"/>
</dbReference>
<gene>
    <name evidence="1" type="ORF">A6M13_13355</name>
</gene>
<evidence type="ECO:0000313" key="2">
    <source>
        <dbReference type="Proteomes" id="UP000093199"/>
    </source>
</evidence>
<dbReference type="GO" id="GO:0005975">
    <property type="term" value="P:carbohydrate metabolic process"/>
    <property type="evidence" value="ECO:0007669"/>
    <property type="project" value="InterPro"/>
</dbReference>
<name>A0A1C0YE55_9BACL</name>
<protein>
    <submittedName>
        <fullName evidence="1">Uncharacterized protein</fullName>
    </submittedName>
</protein>
<accession>A0A1C0YE55</accession>
<reference evidence="1 2" key="1">
    <citation type="submission" date="2016-07" db="EMBL/GenBank/DDBJ databases">
        <title>Caryophanon tenue genome sequencing.</title>
        <authorList>
            <person name="Verma A."/>
            <person name="Pal Y."/>
            <person name="Krishnamurthi S."/>
        </authorList>
    </citation>
    <scope>NUCLEOTIDE SEQUENCE [LARGE SCALE GENOMIC DNA]</scope>
    <source>
        <strain evidence="1 2">DSM 14152</strain>
    </source>
</reference>
<dbReference type="STRING" id="33978.A6M13_13355"/>
<sequence length="65" mass="7396">MMLTLDEDDVAKQLWSQLQTLRVDDSSSPYYGGYIDVLSKDTHMFDNVLPAIVERRGQDAGIFTE</sequence>
<proteinExistence type="predicted"/>
<dbReference type="Proteomes" id="UP000093199">
    <property type="component" value="Unassembled WGS sequence"/>
</dbReference>
<dbReference type="OrthoDB" id="1779554at2"/>
<dbReference type="AlphaFoldDB" id="A0A1C0YE55"/>
<evidence type="ECO:0000313" key="1">
    <source>
        <dbReference type="EMBL" id="OCS85419.1"/>
    </source>
</evidence>
<dbReference type="Gene3D" id="1.50.10.10">
    <property type="match status" value="1"/>
</dbReference>